<evidence type="ECO:0000256" key="1">
    <source>
        <dbReference type="ARBA" id="ARBA00004123"/>
    </source>
</evidence>
<evidence type="ECO:0008006" key="11">
    <source>
        <dbReference type="Google" id="ProtNLM"/>
    </source>
</evidence>
<feature type="domain" description="SAP" evidence="8">
    <location>
        <begin position="13"/>
        <end position="47"/>
    </location>
</feature>
<dbReference type="GO" id="GO:0006357">
    <property type="term" value="P:regulation of transcription by RNA polymerase II"/>
    <property type="evidence" value="ECO:0007669"/>
    <property type="project" value="TreeGrafter"/>
</dbReference>
<protein>
    <recommendedName>
        <fullName evidence="11">Scaffold attachment factor B</fullName>
    </recommendedName>
</protein>
<dbReference type="InterPro" id="IPR000504">
    <property type="entry name" value="RRM_dom"/>
</dbReference>
<organism evidence="9 10">
    <name type="scientific">Larinioides sclopetarius</name>
    <dbReference type="NCBI Taxonomy" id="280406"/>
    <lineage>
        <taxon>Eukaryota</taxon>
        <taxon>Metazoa</taxon>
        <taxon>Ecdysozoa</taxon>
        <taxon>Arthropoda</taxon>
        <taxon>Chelicerata</taxon>
        <taxon>Arachnida</taxon>
        <taxon>Araneae</taxon>
        <taxon>Araneomorphae</taxon>
        <taxon>Entelegynae</taxon>
        <taxon>Araneoidea</taxon>
        <taxon>Araneidae</taxon>
        <taxon>Larinioides</taxon>
    </lineage>
</organism>
<proteinExistence type="predicted"/>
<evidence type="ECO:0000256" key="2">
    <source>
        <dbReference type="ARBA" id="ARBA00022884"/>
    </source>
</evidence>
<dbReference type="AlphaFoldDB" id="A0AAV1ZXD0"/>
<feature type="compositionally biased region" description="Basic and acidic residues" evidence="6">
    <location>
        <begin position="722"/>
        <end position="794"/>
    </location>
</feature>
<name>A0AAV1ZXD0_9ARAC</name>
<dbReference type="Pfam" id="PF02037">
    <property type="entry name" value="SAP"/>
    <property type="match status" value="1"/>
</dbReference>
<feature type="compositionally biased region" description="Basic residues" evidence="6">
    <location>
        <begin position="509"/>
        <end position="529"/>
    </location>
</feature>
<feature type="compositionally biased region" description="Basic and acidic residues" evidence="6">
    <location>
        <begin position="227"/>
        <end position="246"/>
    </location>
</feature>
<evidence type="ECO:0000259" key="7">
    <source>
        <dbReference type="PROSITE" id="PS50102"/>
    </source>
</evidence>
<keyword evidence="3" id="KW-0539">Nucleus</keyword>
<dbReference type="SUPFAM" id="SSF54928">
    <property type="entry name" value="RNA-binding domain, RBD"/>
    <property type="match status" value="1"/>
</dbReference>
<dbReference type="GO" id="GO:0005634">
    <property type="term" value="C:nucleus"/>
    <property type="evidence" value="ECO:0007669"/>
    <property type="project" value="UniProtKB-SubCell"/>
</dbReference>
<evidence type="ECO:0000259" key="8">
    <source>
        <dbReference type="PROSITE" id="PS50800"/>
    </source>
</evidence>
<dbReference type="GO" id="GO:0050684">
    <property type="term" value="P:regulation of mRNA processing"/>
    <property type="evidence" value="ECO:0007669"/>
    <property type="project" value="TreeGrafter"/>
</dbReference>
<reference evidence="9 10" key="1">
    <citation type="submission" date="2024-04" db="EMBL/GenBank/DDBJ databases">
        <authorList>
            <person name="Rising A."/>
            <person name="Reimegard J."/>
            <person name="Sonavane S."/>
            <person name="Akerstrom W."/>
            <person name="Nylinder S."/>
            <person name="Hedman E."/>
            <person name="Kallberg Y."/>
        </authorList>
    </citation>
    <scope>NUCLEOTIDE SEQUENCE [LARGE SCALE GENOMIC DNA]</scope>
</reference>
<dbReference type="Pfam" id="PF00076">
    <property type="entry name" value="RRM_1"/>
    <property type="match status" value="1"/>
</dbReference>
<feature type="compositionally biased region" description="Acidic residues" evidence="6">
    <location>
        <begin position="83"/>
        <end position="100"/>
    </location>
</feature>
<evidence type="ECO:0000256" key="5">
    <source>
        <dbReference type="SAM" id="Coils"/>
    </source>
</evidence>
<feature type="domain" description="RRM" evidence="7">
    <location>
        <begin position="316"/>
        <end position="394"/>
    </location>
</feature>
<dbReference type="GO" id="GO:0003723">
    <property type="term" value="F:RNA binding"/>
    <property type="evidence" value="ECO:0007669"/>
    <property type="project" value="UniProtKB-UniRule"/>
</dbReference>
<feature type="region of interest" description="Disordered" evidence="6">
    <location>
        <begin position="177"/>
        <end position="304"/>
    </location>
</feature>
<feature type="compositionally biased region" description="Basic and acidic residues" evidence="6">
    <location>
        <begin position="436"/>
        <end position="508"/>
    </location>
</feature>
<dbReference type="InterPro" id="IPR003034">
    <property type="entry name" value="SAP_dom"/>
</dbReference>
<feature type="region of interest" description="Disordered" evidence="6">
    <location>
        <begin position="436"/>
        <end position="534"/>
    </location>
</feature>
<dbReference type="PROSITE" id="PS50102">
    <property type="entry name" value="RRM"/>
    <property type="match status" value="1"/>
</dbReference>
<keyword evidence="2 4" id="KW-0694">RNA-binding</keyword>
<dbReference type="PROSITE" id="PS50800">
    <property type="entry name" value="SAP"/>
    <property type="match status" value="1"/>
</dbReference>
<dbReference type="GO" id="GO:0043565">
    <property type="term" value="F:sequence-specific DNA binding"/>
    <property type="evidence" value="ECO:0007669"/>
    <property type="project" value="TreeGrafter"/>
</dbReference>
<evidence type="ECO:0000313" key="9">
    <source>
        <dbReference type="EMBL" id="CAL1276059.1"/>
    </source>
</evidence>
<feature type="compositionally biased region" description="Basic and acidic residues" evidence="6">
    <location>
        <begin position="293"/>
        <end position="304"/>
    </location>
</feature>
<feature type="compositionally biased region" description="Basic and acidic residues" evidence="6">
    <location>
        <begin position="691"/>
        <end position="711"/>
    </location>
</feature>
<sequence>MADVEQNSSKKKIGDLRVIDLRSELEKRGLDKSGVKTALVERLSKAIQDEGLDPGEYLFDVAVEKTPTKPVKRSSRKTKESDSEVVDEEEEDDKQEEDEEKKEINKEDSKDVEKGEEKTTSDSEEQKSVQLNGSDSKEGSSKCTSVNARLSPPKPETAPVVVPLTLEDVIKLDTSIKLKASDNDSLIVNPDDTQSDMDSSVNERESINEDLTADEGAENSENVDPESAEKNDVLQENDIEMKDATVKDSNSTVDILKDNNIPSGIDKPSLPSGNDKPSLEQTDDASSTVMAKSPEKRTISSADKDEHIKRVAASSKNLWVSGLAEKTRAKDLKALFSKFGKVSGAKIVTNARTPGSRCYGFITMASSEEALICVDKLNHTELHGKIITVEKTTREPTGTIKRADFKAIKSKAVQKKSSDATNTESVCDKIDEVPKIDGKDESKSVDRPKVEKSKSLERTKSADKSKPSERTSDKEGENEKSKDGEGSEEKKDKKRTKDDERHSRDKSRDRKRSRDRRSSRTRSRSRGRIGFRGGFFRRGYSRGFGVRRPYLPGRSFMDRYREHDRHRDRDLDRRRFSDIGRQREIERKNREESIRLERERERLRIEREKLERERAEVLRLEREKQRFERERLEREKAELRKRTQMTLEERRGIKRGFDGPRKEDQFWDDRKRHAGPRRESSLESHPSFVDFGRDRGSFPDRRSDRFERSKGGDISPTFNSSGRREGRHEPDDRSPFHRGRSGRDVPERGREDWKGKPNRDRSFDRSARNTFNERGRNFERPHPWGEGAPERDQNKFGNGAEMSNSQWAPVNKTPENWGRMDQPQERWATMEHSRGQPNMNIGHPPNMGHPPNQMGMFGGGPGNEMINPIAGHFPVDRFNANMMRRF</sequence>
<dbReference type="SMART" id="SM00513">
    <property type="entry name" value="SAP"/>
    <property type="match status" value="1"/>
</dbReference>
<dbReference type="SMART" id="SM00360">
    <property type="entry name" value="RRM"/>
    <property type="match status" value="1"/>
</dbReference>
<dbReference type="InterPro" id="IPR036361">
    <property type="entry name" value="SAP_dom_sf"/>
</dbReference>
<evidence type="ECO:0000313" key="10">
    <source>
        <dbReference type="Proteomes" id="UP001497382"/>
    </source>
</evidence>
<feature type="compositionally biased region" description="Basic and acidic residues" evidence="6">
    <location>
        <begin position="650"/>
        <end position="682"/>
    </location>
</feature>
<dbReference type="Gene3D" id="1.10.720.30">
    <property type="entry name" value="SAP domain"/>
    <property type="match status" value="1"/>
</dbReference>
<dbReference type="InterPro" id="IPR051738">
    <property type="entry name" value="SAF_Modulators"/>
</dbReference>
<feature type="compositionally biased region" description="Basic and acidic residues" evidence="6">
    <location>
        <begin position="101"/>
        <end position="127"/>
    </location>
</feature>
<gene>
    <name evidence="9" type="ORF">LARSCL_LOCUS8444</name>
</gene>
<feature type="region of interest" description="Disordered" evidence="6">
    <location>
        <begin position="650"/>
        <end position="819"/>
    </location>
</feature>
<dbReference type="InterPro" id="IPR012677">
    <property type="entry name" value="Nucleotide-bd_a/b_plait_sf"/>
</dbReference>
<evidence type="ECO:0000256" key="4">
    <source>
        <dbReference type="PROSITE-ProRule" id="PRU00176"/>
    </source>
</evidence>
<dbReference type="EMBL" id="CAXIEN010000090">
    <property type="protein sequence ID" value="CAL1276059.1"/>
    <property type="molecule type" value="Genomic_DNA"/>
</dbReference>
<comment type="caution">
    <text evidence="9">The sequence shown here is derived from an EMBL/GenBank/DDBJ whole genome shotgun (WGS) entry which is preliminary data.</text>
</comment>
<evidence type="ECO:0000256" key="6">
    <source>
        <dbReference type="SAM" id="MobiDB-lite"/>
    </source>
</evidence>
<dbReference type="InterPro" id="IPR035979">
    <property type="entry name" value="RBD_domain_sf"/>
</dbReference>
<feature type="region of interest" description="Disordered" evidence="6">
    <location>
        <begin position="61"/>
        <end position="161"/>
    </location>
</feature>
<evidence type="ECO:0000256" key="3">
    <source>
        <dbReference type="ARBA" id="ARBA00023242"/>
    </source>
</evidence>
<keyword evidence="5" id="KW-0175">Coiled coil</keyword>
<feature type="compositionally biased region" description="Acidic residues" evidence="6">
    <location>
        <begin position="211"/>
        <end position="226"/>
    </location>
</feature>
<dbReference type="PANTHER" id="PTHR15683">
    <property type="entry name" value="SCAFFOLD ATTACHMENT FACTOR B-RELATED"/>
    <property type="match status" value="1"/>
</dbReference>
<dbReference type="SUPFAM" id="SSF68906">
    <property type="entry name" value="SAP domain"/>
    <property type="match status" value="1"/>
</dbReference>
<comment type="subcellular location">
    <subcellularLocation>
        <location evidence="1">Nucleus</location>
    </subcellularLocation>
</comment>
<dbReference type="Proteomes" id="UP001497382">
    <property type="component" value="Unassembled WGS sequence"/>
</dbReference>
<accession>A0AAV1ZXD0</accession>
<keyword evidence="10" id="KW-1185">Reference proteome</keyword>
<feature type="coiled-coil region" evidence="5">
    <location>
        <begin position="582"/>
        <end position="649"/>
    </location>
</feature>
<dbReference type="PANTHER" id="PTHR15683:SF8">
    <property type="entry name" value="SCAFFOLD ATTACHMENT FACTOR B, ISOFORM B"/>
    <property type="match status" value="1"/>
</dbReference>
<dbReference type="Gene3D" id="3.30.70.330">
    <property type="match status" value="1"/>
</dbReference>